<sequence length="67" mass="6656">MQQLDRALDEGGVVGAVAQEGLGSAHAPAGAGGEHEAADVRGPAVDGGRWRCALGVTHMRNVPAVVG</sequence>
<proteinExistence type="predicted"/>
<dbReference type="EMBL" id="BAAAPU010000007">
    <property type="protein sequence ID" value="GAA1977095.1"/>
    <property type="molecule type" value="Genomic_DNA"/>
</dbReference>
<comment type="caution">
    <text evidence="2">The sequence shown here is derived from an EMBL/GenBank/DDBJ whole genome shotgun (WGS) entry which is preliminary data.</text>
</comment>
<gene>
    <name evidence="2" type="ORF">GCM10009817_16800</name>
</gene>
<protein>
    <submittedName>
        <fullName evidence="2">Uncharacterized protein</fullName>
    </submittedName>
</protein>
<feature type="region of interest" description="Disordered" evidence="1">
    <location>
        <begin position="24"/>
        <end position="43"/>
    </location>
</feature>
<keyword evidence="3" id="KW-1185">Reference proteome</keyword>
<evidence type="ECO:0000313" key="2">
    <source>
        <dbReference type="EMBL" id="GAA1977095.1"/>
    </source>
</evidence>
<name>A0ABN2RY99_9MICO</name>
<evidence type="ECO:0000313" key="3">
    <source>
        <dbReference type="Proteomes" id="UP001500013"/>
    </source>
</evidence>
<accession>A0ABN2RY99</accession>
<organism evidence="2 3">
    <name type="scientific">Terrabacter lapilli</name>
    <dbReference type="NCBI Taxonomy" id="436231"/>
    <lineage>
        <taxon>Bacteria</taxon>
        <taxon>Bacillati</taxon>
        <taxon>Actinomycetota</taxon>
        <taxon>Actinomycetes</taxon>
        <taxon>Micrococcales</taxon>
        <taxon>Intrasporangiaceae</taxon>
        <taxon>Terrabacter</taxon>
    </lineage>
</organism>
<dbReference type="Proteomes" id="UP001500013">
    <property type="component" value="Unassembled WGS sequence"/>
</dbReference>
<evidence type="ECO:0000256" key="1">
    <source>
        <dbReference type="SAM" id="MobiDB-lite"/>
    </source>
</evidence>
<reference evidence="2 3" key="1">
    <citation type="journal article" date="2019" name="Int. J. Syst. Evol. Microbiol.">
        <title>The Global Catalogue of Microorganisms (GCM) 10K type strain sequencing project: providing services to taxonomists for standard genome sequencing and annotation.</title>
        <authorList>
            <consortium name="The Broad Institute Genomics Platform"/>
            <consortium name="The Broad Institute Genome Sequencing Center for Infectious Disease"/>
            <person name="Wu L."/>
            <person name="Ma J."/>
        </authorList>
    </citation>
    <scope>NUCLEOTIDE SEQUENCE [LARGE SCALE GENOMIC DNA]</scope>
    <source>
        <strain evidence="2 3">JCM 15628</strain>
    </source>
</reference>